<dbReference type="PROSITE" id="PS50846">
    <property type="entry name" value="HMA_2"/>
    <property type="match status" value="1"/>
</dbReference>
<evidence type="ECO:0000259" key="3">
    <source>
        <dbReference type="PROSITE" id="PS50846"/>
    </source>
</evidence>
<sequence length="126" mass="13668">MDRENIGTIVFIVVLLVIVAFAVRGSIRHMRGEGGCCGGGSVRAKPKKLTEPVVEKKVVSVSGMHCENCQNHLTELLNELDGVSAKVSLKKQNAVVLATRPVSDEELEETVRRAGYHVESIQSEAL</sequence>
<keyword evidence="5" id="KW-1185">Reference proteome</keyword>
<dbReference type="EMBL" id="JACRSN010000006">
    <property type="protein sequence ID" value="MBC8533497.1"/>
    <property type="molecule type" value="Genomic_DNA"/>
</dbReference>
<comment type="caution">
    <text evidence="4">The sequence shown here is derived from an EMBL/GenBank/DDBJ whole genome shotgun (WGS) entry which is preliminary data.</text>
</comment>
<dbReference type="CDD" id="cd00371">
    <property type="entry name" value="HMA"/>
    <property type="match status" value="1"/>
</dbReference>
<dbReference type="Proteomes" id="UP000651482">
    <property type="component" value="Unassembled WGS sequence"/>
</dbReference>
<dbReference type="Gene3D" id="3.30.70.100">
    <property type="match status" value="1"/>
</dbReference>
<feature type="transmembrane region" description="Helical" evidence="2">
    <location>
        <begin position="6"/>
        <end position="23"/>
    </location>
</feature>
<feature type="domain" description="HMA" evidence="3">
    <location>
        <begin position="55"/>
        <end position="119"/>
    </location>
</feature>
<dbReference type="GO" id="GO:0046872">
    <property type="term" value="F:metal ion binding"/>
    <property type="evidence" value="ECO:0007669"/>
    <property type="project" value="UniProtKB-KW"/>
</dbReference>
<evidence type="ECO:0000313" key="4">
    <source>
        <dbReference type="EMBL" id="MBC8533497.1"/>
    </source>
</evidence>
<evidence type="ECO:0000256" key="2">
    <source>
        <dbReference type="SAM" id="Phobius"/>
    </source>
</evidence>
<keyword evidence="2" id="KW-1133">Transmembrane helix</keyword>
<dbReference type="InterPro" id="IPR006121">
    <property type="entry name" value="HMA_dom"/>
</dbReference>
<dbReference type="InterPro" id="IPR017969">
    <property type="entry name" value="Heavy-metal-associated_CS"/>
</dbReference>
<gene>
    <name evidence="4" type="ORF">IAG03_05660</name>
</gene>
<dbReference type="InterPro" id="IPR036163">
    <property type="entry name" value="HMA_dom_sf"/>
</dbReference>
<protein>
    <submittedName>
        <fullName evidence="4">Heavy-metal-associated domain-containing protein</fullName>
    </submittedName>
</protein>
<keyword evidence="2" id="KW-0472">Membrane</keyword>
<organism evidence="4 5">
    <name type="scientific">Yeguia hominis</name>
    <dbReference type="NCBI Taxonomy" id="2763662"/>
    <lineage>
        <taxon>Bacteria</taxon>
        <taxon>Bacillati</taxon>
        <taxon>Bacillota</taxon>
        <taxon>Clostridia</taxon>
        <taxon>Eubacteriales</taxon>
        <taxon>Yeguiaceae</taxon>
        <taxon>Yeguia</taxon>
    </lineage>
</organism>
<keyword evidence="1" id="KW-0479">Metal-binding</keyword>
<reference evidence="4" key="1">
    <citation type="submission" date="2020-08" db="EMBL/GenBank/DDBJ databases">
        <title>Genome public.</title>
        <authorList>
            <person name="Liu C."/>
            <person name="Sun Q."/>
        </authorList>
    </citation>
    <scope>NUCLEOTIDE SEQUENCE</scope>
    <source>
        <strain evidence="4">NSJ-40</strain>
    </source>
</reference>
<name>A0A926D8U7_9FIRM</name>
<evidence type="ECO:0000313" key="5">
    <source>
        <dbReference type="Proteomes" id="UP000651482"/>
    </source>
</evidence>
<dbReference type="RefSeq" id="WP_249318904.1">
    <property type="nucleotide sequence ID" value="NZ_JACRSN010000006.1"/>
</dbReference>
<dbReference type="Pfam" id="PF00403">
    <property type="entry name" value="HMA"/>
    <property type="match status" value="1"/>
</dbReference>
<evidence type="ECO:0000256" key="1">
    <source>
        <dbReference type="ARBA" id="ARBA00022723"/>
    </source>
</evidence>
<keyword evidence="2" id="KW-0812">Transmembrane</keyword>
<proteinExistence type="predicted"/>
<accession>A0A926D8U7</accession>
<dbReference type="AlphaFoldDB" id="A0A926D8U7"/>
<dbReference type="PROSITE" id="PS01047">
    <property type="entry name" value="HMA_1"/>
    <property type="match status" value="1"/>
</dbReference>
<dbReference type="SUPFAM" id="SSF55008">
    <property type="entry name" value="HMA, heavy metal-associated domain"/>
    <property type="match status" value="1"/>
</dbReference>